<dbReference type="STRING" id="258515.SAMN05192585_13028"/>
<gene>
    <name evidence="2" type="ORF">SAMN05192585_13028</name>
</gene>
<protein>
    <submittedName>
        <fullName evidence="2">Uncharacterized protein</fullName>
    </submittedName>
</protein>
<evidence type="ECO:0000313" key="2">
    <source>
        <dbReference type="EMBL" id="SDN73829.1"/>
    </source>
</evidence>
<organism evidence="2 3">
    <name type="scientific">Acetanaerobacterium elongatum</name>
    <dbReference type="NCBI Taxonomy" id="258515"/>
    <lineage>
        <taxon>Bacteria</taxon>
        <taxon>Bacillati</taxon>
        <taxon>Bacillota</taxon>
        <taxon>Clostridia</taxon>
        <taxon>Eubacteriales</taxon>
        <taxon>Oscillospiraceae</taxon>
        <taxon>Acetanaerobacterium</taxon>
    </lineage>
</organism>
<name>A0A1H0DUU7_9FIRM</name>
<dbReference type="EMBL" id="FNID01000030">
    <property type="protein sequence ID" value="SDN73829.1"/>
    <property type="molecule type" value="Genomic_DNA"/>
</dbReference>
<evidence type="ECO:0000256" key="1">
    <source>
        <dbReference type="SAM" id="Phobius"/>
    </source>
</evidence>
<keyword evidence="1" id="KW-1133">Transmembrane helix</keyword>
<dbReference type="AlphaFoldDB" id="A0A1H0DUU7"/>
<dbReference type="Proteomes" id="UP000199182">
    <property type="component" value="Unassembled WGS sequence"/>
</dbReference>
<proteinExistence type="predicted"/>
<sequence length="49" mass="5576">MQNQNIPINVGDTLFFEHGDQCIVMIYFGFGITYASIGEIVVLNRHFRG</sequence>
<keyword evidence="3" id="KW-1185">Reference proteome</keyword>
<keyword evidence="1" id="KW-0812">Transmembrane</keyword>
<accession>A0A1H0DUU7</accession>
<keyword evidence="1" id="KW-0472">Membrane</keyword>
<evidence type="ECO:0000313" key="3">
    <source>
        <dbReference type="Proteomes" id="UP000199182"/>
    </source>
</evidence>
<reference evidence="2 3" key="1">
    <citation type="submission" date="2016-10" db="EMBL/GenBank/DDBJ databases">
        <authorList>
            <person name="de Groot N.N."/>
        </authorList>
    </citation>
    <scope>NUCLEOTIDE SEQUENCE [LARGE SCALE GENOMIC DNA]</scope>
    <source>
        <strain evidence="2 3">CGMCC 1.5012</strain>
    </source>
</reference>
<feature type="transmembrane region" description="Helical" evidence="1">
    <location>
        <begin position="24"/>
        <end position="43"/>
    </location>
</feature>